<dbReference type="RefSeq" id="WP_013706242.1">
    <property type="nucleotide sequence ID" value="NC_015388.1"/>
</dbReference>
<dbReference type="eggNOG" id="ENOG502ZM4W">
    <property type="taxonomic scope" value="Bacteria"/>
</dbReference>
<dbReference type="HOGENOM" id="CLU_1624448_0_0_7"/>
<name>F2NCJ6_DESAR</name>
<gene>
    <name evidence="1" type="ordered locus">Desac_1271</name>
</gene>
<keyword evidence="2" id="KW-1185">Reference proteome</keyword>
<sequence length="163" mass="18281">MPKTTSKILCSVCRHPAREAIEAALLQGETRKSISQSYGISPWTLTRHKKHMDQYQQRIHTSPAHDAVQSQRQCLCDLQNLALEIIKKAKKGKDPAAALAGIREFVRLTTLLAKLPEGGAQTRENDFLHSSTWRELRTAILAALEPYPESRLAVIHALQSLHK</sequence>
<proteinExistence type="predicted"/>
<dbReference type="OrthoDB" id="6064773at2"/>
<protein>
    <submittedName>
        <fullName evidence="1">Uncharacterized protein</fullName>
    </submittedName>
</protein>
<dbReference type="KEGG" id="dao:Desac_1271"/>
<evidence type="ECO:0000313" key="2">
    <source>
        <dbReference type="Proteomes" id="UP000000483"/>
    </source>
</evidence>
<dbReference type="Proteomes" id="UP000000483">
    <property type="component" value="Chromosome"/>
</dbReference>
<evidence type="ECO:0000313" key="1">
    <source>
        <dbReference type="EMBL" id="AEB09130.1"/>
    </source>
</evidence>
<reference evidence="1 2" key="1">
    <citation type="journal article" date="2011" name="Stand. Genomic Sci.">
        <title>Complete genome sequence of the acetate-degrading sulfate reducer Desulfobacca acetoxidans type strain (ASRB2).</title>
        <authorList>
            <person name="Goker M."/>
            <person name="Teshima H."/>
            <person name="Lapidus A."/>
            <person name="Nolan M."/>
            <person name="Lucas S."/>
            <person name="Hammon N."/>
            <person name="Deshpande S."/>
            <person name="Cheng J.F."/>
            <person name="Tapia R."/>
            <person name="Han C."/>
            <person name="Goodwin L."/>
            <person name="Pitluck S."/>
            <person name="Huntemann M."/>
            <person name="Liolios K."/>
            <person name="Ivanova N."/>
            <person name="Pagani I."/>
            <person name="Mavromatis K."/>
            <person name="Ovchinikova G."/>
            <person name="Pati A."/>
            <person name="Chen A."/>
            <person name="Palaniappan K."/>
            <person name="Land M."/>
            <person name="Hauser L."/>
            <person name="Brambilla E.M."/>
            <person name="Rohde M."/>
            <person name="Spring S."/>
            <person name="Detter J.C."/>
            <person name="Woyke T."/>
            <person name="Bristow J."/>
            <person name="Eisen J.A."/>
            <person name="Markowitz V."/>
            <person name="Hugenholtz P."/>
            <person name="Kyrpides N.C."/>
            <person name="Klenk H.P."/>
        </authorList>
    </citation>
    <scope>NUCLEOTIDE SEQUENCE [LARGE SCALE GENOMIC DNA]</scope>
    <source>
        <strain evidence="2">ATCC 700848 / DSM 11109 / ASRB2</strain>
    </source>
</reference>
<dbReference type="AlphaFoldDB" id="F2NCJ6"/>
<dbReference type="EMBL" id="CP002629">
    <property type="protein sequence ID" value="AEB09130.1"/>
    <property type="molecule type" value="Genomic_DNA"/>
</dbReference>
<accession>F2NCJ6</accession>
<reference evidence="2" key="2">
    <citation type="submission" date="2011-03" db="EMBL/GenBank/DDBJ databases">
        <title>The complete genome of Desulfobacca acetoxidans DSM 11109.</title>
        <authorList>
            <consortium name="US DOE Joint Genome Institute (JGI-PGF)"/>
            <person name="Lucas S."/>
            <person name="Copeland A."/>
            <person name="Lapidus A."/>
            <person name="Bruce D."/>
            <person name="Goodwin L."/>
            <person name="Pitluck S."/>
            <person name="Peters L."/>
            <person name="Kyrpides N."/>
            <person name="Mavromatis K."/>
            <person name="Ivanova N."/>
            <person name="Ovchinnikova G."/>
            <person name="Teshima H."/>
            <person name="Detter J.C."/>
            <person name="Han C."/>
            <person name="Land M."/>
            <person name="Hauser L."/>
            <person name="Markowitz V."/>
            <person name="Cheng J.-F."/>
            <person name="Hugenholtz P."/>
            <person name="Woyke T."/>
            <person name="Wu D."/>
            <person name="Spring S."/>
            <person name="Schueler E."/>
            <person name="Brambilla E."/>
            <person name="Klenk H.-P."/>
            <person name="Eisen J.A."/>
        </authorList>
    </citation>
    <scope>NUCLEOTIDE SEQUENCE [LARGE SCALE GENOMIC DNA]</scope>
    <source>
        <strain evidence="2">ATCC 700848 / DSM 11109 / ASRB2</strain>
    </source>
</reference>
<organism evidence="1 2">
    <name type="scientific">Desulfobacca acetoxidans (strain ATCC 700848 / DSM 11109 / ASRB2)</name>
    <dbReference type="NCBI Taxonomy" id="880072"/>
    <lineage>
        <taxon>Bacteria</taxon>
        <taxon>Pseudomonadati</taxon>
        <taxon>Thermodesulfobacteriota</taxon>
        <taxon>Desulfobaccia</taxon>
        <taxon>Desulfobaccales</taxon>
        <taxon>Desulfobaccaceae</taxon>
        <taxon>Desulfobacca</taxon>
    </lineage>
</organism>